<feature type="domain" description="Penicillin-binding protein transpeptidase" evidence="12">
    <location>
        <begin position="309"/>
        <end position="537"/>
    </location>
</feature>
<keyword evidence="6" id="KW-0328">Glycosyltransferase</keyword>
<evidence type="ECO:0000256" key="7">
    <source>
        <dbReference type="ARBA" id="ARBA00022679"/>
    </source>
</evidence>
<keyword evidence="9" id="KW-0511">Multifunctional enzyme</keyword>
<dbReference type="SUPFAM" id="SSF53955">
    <property type="entry name" value="Lysozyme-like"/>
    <property type="match status" value="1"/>
</dbReference>
<keyword evidence="5" id="KW-0645">Protease</keyword>
<evidence type="ECO:0000313" key="15">
    <source>
        <dbReference type="EMBL" id="SMF93403.1"/>
    </source>
</evidence>
<dbReference type="InterPro" id="IPR011815">
    <property type="entry name" value="PBP_1c"/>
</dbReference>
<reference evidence="15 16" key="1">
    <citation type="submission" date="2016-12" db="EMBL/GenBank/DDBJ databases">
        <authorList>
            <person name="Song W.-J."/>
            <person name="Kurnit D.M."/>
        </authorList>
    </citation>
    <scope>NUCLEOTIDE SEQUENCE [LARGE SCALE GENOMIC DNA]</scope>
    <source>
        <strain evidence="15 16">175</strain>
    </source>
</reference>
<dbReference type="Pfam" id="PF00905">
    <property type="entry name" value="Transpeptidase"/>
    <property type="match status" value="1"/>
</dbReference>
<dbReference type="Pfam" id="PF00912">
    <property type="entry name" value="Transgly"/>
    <property type="match status" value="1"/>
</dbReference>
<evidence type="ECO:0000256" key="4">
    <source>
        <dbReference type="ARBA" id="ARBA00022645"/>
    </source>
</evidence>
<dbReference type="InterPro" id="IPR023346">
    <property type="entry name" value="Lysozyme-like_dom_sf"/>
</dbReference>
<evidence type="ECO:0000256" key="3">
    <source>
        <dbReference type="ARBA" id="ARBA00007739"/>
    </source>
</evidence>
<keyword evidence="16" id="KW-1185">Reference proteome</keyword>
<gene>
    <name evidence="15" type="ORF">SAMN02949497_0684</name>
</gene>
<keyword evidence="4" id="KW-0121">Carboxypeptidase</keyword>
<dbReference type="Gene3D" id="3.40.710.10">
    <property type="entry name" value="DD-peptidase/beta-lactamase superfamily"/>
    <property type="match status" value="1"/>
</dbReference>
<dbReference type="GO" id="GO:0004180">
    <property type="term" value="F:carboxypeptidase activity"/>
    <property type="evidence" value="ECO:0007669"/>
    <property type="project" value="UniProtKB-KW"/>
</dbReference>
<dbReference type="OrthoDB" id="9766909at2"/>
<keyword evidence="8" id="KW-0378">Hydrolase</keyword>
<dbReference type="Pfam" id="PF06832">
    <property type="entry name" value="BiPBP_C"/>
    <property type="match status" value="1"/>
</dbReference>
<evidence type="ECO:0000259" key="12">
    <source>
        <dbReference type="Pfam" id="PF00905"/>
    </source>
</evidence>
<accession>A0A1Y6CXX1</accession>
<dbReference type="Gene3D" id="1.10.3810.10">
    <property type="entry name" value="Biosynthetic peptidoglycan transglycosylase-like"/>
    <property type="match status" value="1"/>
</dbReference>
<dbReference type="Proteomes" id="UP000192923">
    <property type="component" value="Unassembled WGS sequence"/>
</dbReference>
<evidence type="ECO:0000259" key="14">
    <source>
        <dbReference type="Pfam" id="PF06832"/>
    </source>
</evidence>
<dbReference type="PANTHER" id="PTHR32282">
    <property type="entry name" value="BINDING PROTEIN TRANSPEPTIDASE, PUTATIVE-RELATED"/>
    <property type="match status" value="1"/>
</dbReference>
<dbReference type="AlphaFoldDB" id="A0A1Y6CXX1"/>
<dbReference type="InterPro" id="IPR036950">
    <property type="entry name" value="PBP_transglycosylase"/>
</dbReference>
<feature type="domain" description="Penicillin-binding C-terminal" evidence="14">
    <location>
        <begin position="627"/>
        <end position="708"/>
    </location>
</feature>
<dbReference type="InterPro" id="IPR050396">
    <property type="entry name" value="Glycosyltr_51/Transpeptidase"/>
</dbReference>
<dbReference type="PANTHER" id="PTHR32282:SF15">
    <property type="entry name" value="PENICILLIN-BINDING PROTEIN 1C"/>
    <property type="match status" value="1"/>
</dbReference>
<protein>
    <recommendedName>
        <fullName evidence="10">peptidoglycan glycosyltransferase</fullName>
        <ecNumber evidence="10">2.4.99.28</ecNumber>
    </recommendedName>
</protein>
<proteinExistence type="inferred from homology"/>
<evidence type="ECO:0000256" key="10">
    <source>
        <dbReference type="ARBA" id="ARBA00044770"/>
    </source>
</evidence>
<dbReference type="InterPro" id="IPR012338">
    <property type="entry name" value="Beta-lactam/transpept-like"/>
</dbReference>
<evidence type="ECO:0000259" key="13">
    <source>
        <dbReference type="Pfam" id="PF00912"/>
    </source>
</evidence>
<dbReference type="NCBIfam" id="TIGR02073">
    <property type="entry name" value="PBP_1c"/>
    <property type="match status" value="1"/>
</dbReference>
<name>A0A1Y6CXX1_9GAMM</name>
<comment type="catalytic activity">
    <reaction evidence="11">
        <text>[GlcNAc-(1-&gt;4)-Mur2Ac(oyl-L-Ala-gamma-D-Glu-L-Lys-D-Ala-D-Ala)](n)-di-trans,octa-cis-undecaprenyl diphosphate + beta-D-GlcNAc-(1-&gt;4)-Mur2Ac(oyl-L-Ala-gamma-D-Glu-L-Lys-D-Ala-D-Ala)-di-trans,octa-cis-undecaprenyl diphosphate = [GlcNAc-(1-&gt;4)-Mur2Ac(oyl-L-Ala-gamma-D-Glu-L-Lys-D-Ala-D-Ala)](n+1)-di-trans,octa-cis-undecaprenyl diphosphate + di-trans,octa-cis-undecaprenyl diphosphate + H(+)</text>
        <dbReference type="Rhea" id="RHEA:23708"/>
        <dbReference type="Rhea" id="RHEA-COMP:9602"/>
        <dbReference type="Rhea" id="RHEA-COMP:9603"/>
        <dbReference type="ChEBI" id="CHEBI:15378"/>
        <dbReference type="ChEBI" id="CHEBI:58405"/>
        <dbReference type="ChEBI" id="CHEBI:60033"/>
        <dbReference type="ChEBI" id="CHEBI:78435"/>
        <dbReference type="EC" id="2.4.99.28"/>
    </reaction>
</comment>
<organism evidence="15 16">
    <name type="scientific">Methylomagnum ishizawai</name>
    <dbReference type="NCBI Taxonomy" id="1760988"/>
    <lineage>
        <taxon>Bacteria</taxon>
        <taxon>Pseudomonadati</taxon>
        <taxon>Pseudomonadota</taxon>
        <taxon>Gammaproteobacteria</taxon>
        <taxon>Methylococcales</taxon>
        <taxon>Methylococcaceae</taxon>
        <taxon>Methylomagnum</taxon>
    </lineage>
</organism>
<dbReference type="InterPro" id="IPR001264">
    <property type="entry name" value="Glyco_trans_51"/>
</dbReference>
<evidence type="ECO:0000256" key="1">
    <source>
        <dbReference type="ARBA" id="ARBA00004752"/>
    </source>
</evidence>
<dbReference type="GO" id="GO:0008658">
    <property type="term" value="F:penicillin binding"/>
    <property type="evidence" value="ECO:0007669"/>
    <property type="project" value="InterPro"/>
</dbReference>
<dbReference type="GO" id="GO:0006508">
    <property type="term" value="P:proteolysis"/>
    <property type="evidence" value="ECO:0007669"/>
    <property type="project" value="UniProtKB-KW"/>
</dbReference>
<evidence type="ECO:0000256" key="11">
    <source>
        <dbReference type="ARBA" id="ARBA00049902"/>
    </source>
</evidence>
<dbReference type="GO" id="GO:0030288">
    <property type="term" value="C:outer membrane-bounded periplasmic space"/>
    <property type="evidence" value="ECO:0007669"/>
    <property type="project" value="TreeGrafter"/>
</dbReference>
<comment type="similarity">
    <text evidence="2">In the C-terminal section; belongs to the transpeptidase family.</text>
</comment>
<evidence type="ECO:0000256" key="5">
    <source>
        <dbReference type="ARBA" id="ARBA00022670"/>
    </source>
</evidence>
<sequence length="715" mass="76980">MHIIRKPLVFALGSILLIAALPVGVWLASWTIPVPGFDEIQALWVPSEAYLLDRHGEVIHSLRLDPTVRRLDWTPLADISPALPKAVVVAEDRRFYRHPGVDVVAVAGAVADRMFHGRRRGASTLTMQVAAFLDAGLNRHNGRGIGQKLRQMAAALALERQWSKAQILEAYFNRVGFRGELQGIAATAQGLFGKRPSGLDETESVLLAAFLPAPQADPARLQARARAIAQAGMFHVEHSGLETLASGLLKPKPGLLHELNLAPHLARRFLKKPGERLRTTLDARWQGLVLEALKQQLAGLDGQNVRDAAAVVADNASGEILAYVGSAGDDSRSPGVDGAAARRQAGSTLKPFLYGLAVAQGYLTAASVLEDSPVNLETTTGLYIPQDYDRDFKGPVSVRTALASSLNVPAVRALGLVGVERFRDLLWDLGYAGLTEDGEYYGFSLALGSAEVNLPEQVNAYRSLANGGLWSRLRLLPEASGAEPPRRVLAAGAAFIAADILSDSAGRSLTFGLDSPLSTRYWTAVKTGTSKNMRDNWCIGFSRRYTVGVWVGNFEGDPMRGVSGVTGAAPAWLAIMNGLHAAEPGPPPAAPAGLVARDIRYEPAIEPPRREWFLAGTEAETLHLVEAGTHAPRIESPPRGVVIALDPDIPPRHQRVWFKAKGGAEARFALDGVDLGPARPPWAWLPVPGHHRLELKRGDGAVLDKVEFQVRGPQP</sequence>
<evidence type="ECO:0000256" key="8">
    <source>
        <dbReference type="ARBA" id="ARBA00022801"/>
    </source>
</evidence>
<evidence type="ECO:0000256" key="9">
    <source>
        <dbReference type="ARBA" id="ARBA00023268"/>
    </source>
</evidence>
<dbReference type="EC" id="2.4.99.28" evidence="10"/>
<feature type="domain" description="Glycosyl transferase family 51" evidence="13">
    <location>
        <begin position="59"/>
        <end position="227"/>
    </location>
</feature>
<dbReference type="SUPFAM" id="SSF56601">
    <property type="entry name" value="beta-lactamase/transpeptidase-like"/>
    <property type="match status" value="1"/>
</dbReference>
<evidence type="ECO:0000256" key="2">
    <source>
        <dbReference type="ARBA" id="ARBA00007090"/>
    </source>
</evidence>
<evidence type="ECO:0000256" key="6">
    <source>
        <dbReference type="ARBA" id="ARBA00022676"/>
    </source>
</evidence>
<dbReference type="RefSeq" id="WP_085209952.1">
    <property type="nucleotide sequence ID" value="NZ_FXAM01000001.1"/>
</dbReference>
<dbReference type="InterPro" id="IPR009647">
    <property type="entry name" value="PBP_C"/>
</dbReference>
<dbReference type="EMBL" id="FXAM01000001">
    <property type="protein sequence ID" value="SMF93403.1"/>
    <property type="molecule type" value="Genomic_DNA"/>
</dbReference>
<dbReference type="UniPathway" id="UPA00219"/>
<keyword evidence="7" id="KW-0808">Transferase</keyword>
<dbReference type="GO" id="GO:0009252">
    <property type="term" value="P:peptidoglycan biosynthetic process"/>
    <property type="evidence" value="ECO:0007669"/>
    <property type="project" value="UniProtKB-UniPathway"/>
</dbReference>
<dbReference type="STRING" id="1760988.SAMN02949497_0684"/>
<comment type="pathway">
    <text evidence="1">Cell wall biogenesis; peptidoglycan biosynthesis.</text>
</comment>
<dbReference type="InterPro" id="IPR001460">
    <property type="entry name" value="PCN-bd_Tpept"/>
</dbReference>
<evidence type="ECO:0000313" key="16">
    <source>
        <dbReference type="Proteomes" id="UP000192923"/>
    </source>
</evidence>
<comment type="similarity">
    <text evidence="3">In the N-terminal section; belongs to the glycosyltransferase 51 family.</text>
</comment>
<dbReference type="GO" id="GO:0008955">
    <property type="term" value="F:peptidoglycan glycosyltransferase activity"/>
    <property type="evidence" value="ECO:0007669"/>
    <property type="project" value="UniProtKB-EC"/>
</dbReference>